<name>W4VNZ2_9BACI</name>
<reference evidence="2 3" key="1">
    <citation type="journal article" date="2014" name="Genome Announc.">
        <title>Draft Genome Sequence of the Boron-Tolerant and Moderately Halotolerant Bacterium Gracilibacillus boraciitolerans JCM 21714T.</title>
        <authorList>
            <person name="Ahmed I."/>
            <person name="Oshima K."/>
            <person name="Suda W."/>
            <person name="Kitamura K."/>
            <person name="Iida T."/>
            <person name="Ohmori Y."/>
            <person name="Fujiwara T."/>
            <person name="Hattori M."/>
            <person name="Ohkuma M."/>
        </authorList>
    </citation>
    <scope>NUCLEOTIDE SEQUENCE [LARGE SCALE GENOMIC DNA]</scope>
    <source>
        <strain evidence="2 3">JCM 21714</strain>
    </source>
</reference>
<dbReference type="InterPro" id="IPR011105">
    <property type="entry name" value="Cell_wall_hydrolase_SleB"/>
</dbReference>
<dbReference type="Proteomes" id="UP000019102">
    <property type="component" value="Unassembled WGS sequence"/>
</dbReference>
<dbReference type="Gene3D" id="1.10.10.2520">
    <property type="entry name" value="Cell wall hydrolase SleB, domain 1"/>
    <property type="match status" value="1"/>
</dbReference>
<dbReference type="Pfam" id="PF07486">
    <property type="entry name" value="Hydrolase_2"/>
    <property type="match status" value="1"/>
</dbReference>
<dbReference type="STRING" id="1298598.JCM21714_4095"/>
<dbReference type="eggNOG" id="COG3773">
    <property type="taxonomic scope" value="Bacteria"/>
</dbReference>
<comment type="caution">
    <text evidence="2">The sequence shown here is derived from an EMBL/GenBank/DDBJ whole genome shotgun (WGS) entry which is preliminary data.</text>
</comment>
<evidence type="ECO:0000259" key="1">
    <source>
        <dbReference type="Pfam" id="PF07486"/>
    </source>
</evidence>
<accession>W4VNZ2</accession>
<dbReference type="AlphaFoldDB" id="W4VNZ2"/>
<proteinExistence type="predicted"/>
<evidence type="ECO:0000313" key="2">
    <source>
        <dbReference type="EMBL" id="GAE94896.1"/>
    </source>
</evidence>
<sequence length="144" mass="16397">MAVIKTNEKDVKVLARLMRAEAEGDGQLGMLMVGNVGVNRVKARCLDFKDINTINRMVFQSPGGFEATQKGYFYQRAREKEIRLARKSISGGEHNHPASYALWFFMPEGSCPEQWYGQWNTGRFKSHCFFTPTNADCPSVFETF</sequence>
<evidence type="ECO:0000313" key="3">
    <source>
        <dbReference type="Proteomes" id="UP000019102"/>
    </source>
</evidence>
<keyword evidence="3" id="KW-1185">Reference proteome</keyword>
<dbReference type="EMBL" id="BAVS01000033">
    <property type="protein sequence ID" value="GAE94896.1"/>
    <property type="molecule type" value="Genomic_DNA"/>
</dbReference>
<organism evidence="2 3">
    <name type="scientific">Gracilibacillus boraciitolerans JCM 21714</name>
    <dbReference type="NCBI Taxonomy" id="1298598"/>
    <lineage>
        <taxon>Bacteria</taxon>
        <taxon>Bacillati</taxon>
        <taxon>Bacillota</taxon>
        <taxon>Bacilli</taxon>
        <taxon>Bacillales</taxon>
        <taxon>Bacillaceae</taxon>
        <taxon>Gracilibacillus</taxon>
    </lineage>
</organism>
<gene>
    <name evidence="2" type="ORF">JCM21714_4095</name>
</gene>
<protein>
    <submittedName>
        <fullName evidence="2">Spore cortex-lytic enzyme CwlJ</fullName>
    </submittedName>
</protein>
<dbReference type="InterPro" id="IPR042047">
    <property type="entry name" value="SleB_dom1"/>
</dbReference>
<dbReference type="RefSeq" id="WP_035725562.1">
    <property type="nucleotide sequence ID" value="NZ_BAVS01000033.1"/>
</dbReference>
<feature type="domain" description="Cell wall hydrolase SleB" evidence="1">
    <location>
        <begin position="24"/>
        <end position="130"/>
    </location>
</feature>
<dbReference type="OrthoDB" id="1642705at2"/>
<dbReference type="GO" id="GO:0016787">
    <property type="term" value="F:hydrolase activity"/>
    <property type="evidence" value="ECO:0007669"/>
    <property type="project" value="InterPro"/>
</dbReference>